<protein>
    <submittedName>
        <fullName evidence="3">Uncharacterized protein</fullName>
    </submittedName>
</protein>
<feature type="signal peptide" evidence="2">
    <location>
        <begin position="1"/>
        <end position="17"/>
    </location>
</feature>
<comment type="caution">
    <text evidence="3">The sequence shown here is derived from an EMBL/GenBank/DDBJ whole genome shotgun (WGS) entry which is preliminary data.</text>
</comment>
<gene>
    <name evidence="3" type="ORF">APLA_LOCUS9474</name>
</gene>
<evidence type="ECO:0000256" key="1">
    <source>
        <dbReference type="SAM" id="MobiDB-lite"/>
    </source>
</evidence>
<organism evidence="3 4">
    <name type="scientific">Arctia plantaginis</name>
    <name type="common">Wood tiger moth</name>
    <name type="synonym">Phalaena plantaginis</name>
    <dbReference type="NCBI Taxonomy" id="874455"/>
    <lineage>
        <taxon>Eukaryota</taxon>
        <taxon>Metazoa</taxon>
        <taxon>Ecdysozoa</taxon>
        <taxon>Arthropoda</taxon>
        <taxon>Hexapoda</taxon>
        <taxon>Insecta</taxon>
        <taxon>Pterygota</taxon>
        <taxon>Neoptera</taxon>
        <taxon>Endopterygota</taxon>
        <taxon>Lepidoptera</taxon>
        <taxon>Glossata</taxon>
        <taxon>Ditrysia</taxon>
        <taxon>Noctuoidea</taxon>
        <taxon>Erebidae</taxon>
        <taxon>Arctiinae</taxon>
        <taxon>Arctia</taxon>
    </lineage>
</organism>
<dbReference type="OrthoDB" id="8830751at2759"/>
<evidence type="ECO:0000313" key="4">
    <source>
        <dbReference type="Proteomes" id="UP000494256"/>
    </source>
</evidence>
<dbReference type="AlphaFoldDB" id="A0A8S1A931"/>
<proteinExistence type="predicted"/>
<sequence length="114" mass="13197">MKGFVIIIIALFNIVFGDQATVKETIEEEDLRCGHGNQDADNHLLSSITRRPCFIPQQRIGPQKKPESEEYSPPIIMTQVPTKEKHTNVYKLYMIDILFKALMEDRERVQSLNH</sequence>
<accession>A0A8S1A931</accession>
<evidence type="ECO:0000256" key="2">
    <source>
        <dbReference type="SAM" id="SignalP"/>
    </source>
</evidence>
<dbReference type="EMBL" id="CADEBD010000309">
    <property type="protein sequence ID" value="CAB3241155.1"/>
    <property type="molecule type" value="Genomic_DNA"/>
</dbReference>
<reference evidence="3 4" key="1">
    <citation type="submission" date="2020-04" db="EMBL/GenBank/DDBJ databases">
        <authorList>
            <person name="Wallbank WR R."/>
            <person name="Pardo Diaz C."/>
            <person name="Kozak K."/>
            <person name="Martin S."/>
            <person name="Jiggins C."/>
            <person name="Moest M."/>
            <person name="Warren A I."/>
            <person name="Byers J.R.P. K."/>
            <person name="Montejo-Kovacevich G."/>
            <person name="Yen C E."/>
        </authorList>
    </citation>
    <scope>NUCLEOTIDE SEQUENCE [LARGE SCALE GENOMIC DNA]</scope>
</reference>
<keyword evidence="2" id="KW-0732">Signal</keyword>
<feature type="chain" id="PRO_5035925804" evidence="2">
    <location>
        <begin position="18"/>
        <end position="114"/>
    </location>
</feature>
<dbReference type="Proteomes" id="UP000494256">
    <property type="component" value="Unassembled WGS sequence"/>
</dbReference>
<evidence type="ECO:0000313" key="3">
    <source>
        <dbReference type="EMBL" id="CAB3241155.1"/>
    </source>
</evidence>
<name>A0A8S1A931_ARCPL</name>
<feature type="region of interest" description="Disordered" evidence="1">
    <location>
        <begin position="57"/>
        <end position="76"/>
    </location>
</feature>